<feature type="compositionally biased region" description="Low complexity" evidence="2">
    <location>
        <begin position="22"/>
        <end position="31"/>
    </location>
</feature>
<keyword evidence="1" id="KW-0175">Coiled coil</keyword>
<feature type="coiled-coil region" evidence="1">
    <location>
        <begin position="54"/>
        <end position="81"/>
    </location>
</feature>
<evidence type="ECO:0000256" key="1">
    <source>
        <dbReference type="SAM" id="Coils"/>
    </source>
</evidence>
<reference evidence="3" key="3">
    <citation type="submission" date="2025-09" db="UniProtKB">
        <authorList>
            <consortium name="Ensembl"/>
        </authorList>
    </citation>
    <scope>IDENTIFICATION</scope>
</reference>
<protein>
    <submittedName>
        <fullName evidence="3">Uncharacterized protein</fullName>
    </submittedName>
</protein>
<dbReference type="Proteomes" id="UP000694553">
    <property type="component" value="Unassembled WGS sequence"/>
</dbReference>
<name>A0A8U7N3F1_CORMO</name>
<evidence type="ECO:0000313" key="3">
    <source>
        <dbReference type="Ensembl" id="ENSCMUP00000032968.1"/>
    </source>
</evidence>
<reference evidence="3" key="2">
    <citation type="submission" date="2025-08" db="UniProtKB">
        <authorList>
            <consortium name="Ensembl"/>
        </authorList>
    </citation>
    <scope>IDENTIFICATION</scope>
</reference>
<sequence>MFGSKQAESAPIETMPVPDQPSSSDKTSSLSPVLNTSNGDGSETETTSAILASVKEQELQFERLTRELEAERQIVASQLERCKLGSETGSMSSISVCKATDFFSTEFLLSTGIARTDVPFVTESLLNRLSFVPECLKQYAEVSVSYKSQKCSLIS</sequence>
<keyword evidence="4" id="KW-1185">Reference proteome</keyword>
<dbReference type="Ensembl" id="ENSCMUT00000030670.1">
    <property type="protein sequence ID" value="ENSCMUP00000032968.1"/>
    <property type="gene ID" value="ENSCMUG00000020179.1"/>
</dbReference>
<evidence type="ECO:0000313" key="4">
    <source>
        <dbReference type="Proteomes" id="UP000694553"/>
    </source>
</evidence>
<dbReference type="AlphaFoldDB" id="A0A8U7N3F1"/>
<feature type="region of interest" description="Disordered" evidence="2">
    <location>
        <begin position="1"/>
        <end position="48"/>
    </location>
</feature>
<organism evidence="3 4">
    <name type="scientific">Corvus moneduloides</name>
    <name type="common">New Caledonian crow</name>
    <dbReference type="NCBI Taxonomy" id="1196302"/>
    <lineage>
        <taxon>Eukaryota</taxon>
        <taxon>Metazoa</taxon>
        <taxon>Chordata</taxon>
        <taxon>Craniata</taxon>
        <taxon>Vertebrata</taxon>
        <taxon>Euteleostomi</taxon>
        <taxon>Archelosauria</taxon>
        <taxon>Archosauria</taxon>
        <taxon>Dinosauria</taxon>
        <taxon>Saurischia</taxon>
        <taxon>Theropoda</taxon>
        <taxon>Coelurosauria</taxon>
        <taxon>Aves</taxon>
        <taxon>Neognathae</taxon>
        <taxon>Neoaves</taxon>
        <taxon>Telluraves</taxon>
        <taxon>Australaves</taxon>
        <taxon>Passeriformes</taxon>
        <taxon>Corvoidea</taxon>
        <taxon>Corvidae</taxon>
        <taxon>Corvus</taxon>
    </lineage>
</organism>
<feature type="compositionally biased region" description="Polar residues" evidence="2">
    <location>
        <begin position="32"/>
        <end position="48"/>
    </location>
</feature>
<reference evidence="4" key="1">
    <citation type="submission" date="2019-10" db="EMBL/GenBank/DDBJ databases">
        <title>Corvus moneduloides (New Caledonian crow) genome, bCorMon1, primary haplotype.</title>
        <authorList>
            <person name="Rutz C."/>
            <person name="Fungtammasan C."/>
            <person name="Mountcastle J."/>
            <person name="Formenti G."/>
            <person name="Chow W."/>
            <person name="Howe K."/>
            <person name="Steele M.P."/>
            <person name="Fernandes J."/>
            <person name="Gilbert M.T.P."/>
            <person name="Fedrigo O."/>
            <person name="Jarvis E.D."/>
            <person name="Gemmell N."/>
        </authorList>
    </citation>
    <scope>NUCLEOTIDE SEQUENCE [LARGE SCALE GENOMIC DNA]</scope>
</reference>
<evidence type="ECO:0000256" key="2">
    <source>
        <dbReference type="SAM" id="MobiDB-lite"/>
    </source>
</evidence>
<accession>A0A8U7N3F1</accession>
<proteinExistence type="predicted"/>